<evidence type="ECO:0000256" key="1">
    <source>
        <dbReference type="ARBA" id="ARBA00023125"/>
    </source>
</evidence>
<reference evidence="4 5" key="1">
    <citation type="submission" date="2020-07" db="EMBL/GenBank/DDBJ databases">
        <title>Characterization and genome sequencing of isolate MD1, a novel member within the family Lachnospiraceae.</title>
        <authorList>
            <person name="Rettenmaier R."/>
            <person name="Di Bello L."/>
            <person name="Zinser C."/>
            <person name="Scheitz K."/>
            <person name="Liebl W."/>
            <person name="Zverlov V."/>
        </authorList>
    </citation>
    <scope>NUCLEOTIDE SEQUENCE [LARGE SCALE GENOMIC DNA]</scope>
    <source>
        <strain evidence="4 5">MD1</strain>
    </source>
</reference>
<dbReference type="PANTHER" id="PTHR46558">
    <property type="entry name" value="TRACRIPTIONAL REGULATORY PROTEIN-RELATED-RELATED"/>
    <property type="match status" value="1"/>
</dbReference>
<keyword evidence="2" id="KW-0472">Membrane</keyword>
<feature type="domain" description="HTH cro/C1-type" evidence="3">
    <location>
        <begin position="10"/>
        <end position="64"/>
    </location>
</feature>
<proteinExistence type="predicted"/>
<feature type="transmembrane region" description="Helical" evidence="2">
    <location>
        <begin position="98"/>
        <end position="122"/>
    </location>
</feature>
<feature type="transmembrane region" description="Helical" evidence="2">
    <location>
        <begin position="128"/>
        <end position="149"/>
    </location>
</feature>
<name>A0A839K0F1_9FIRM</name>
<dbReference type="InterPro" id="IPR001387">
    <property type="entry name" value="Cro/C1-type_HTH"/>
</dbReference>
<organism evidence="4 5">
    <name type="scientific">Variimorphobacter saccharofermentans</name>
    <dbReference type="NCBI Taxonomy" id="2755051"/>
    <lineage>
        <taxon>Bacteria</taxon>
        <taxon>Bacillati</taxon>
        <taxon>Bacillota</taxon>
        <taxon>Clostridia</taxon>
        <taxon>Lachnospirales</taxon>
        <taxon>Lachnospiraceae</taxon>
        <taxon>Variimorphobacter</taxon>
    </lineage>
</organism>
<dbReference type="AlphaFoldDB" id="A0A839K0F1"/>
<gene>
    <name evidence="4" type="ORF">H0486_04895</name>
</gene>
<keyword evidence="1" id="KW-0238">DNA-binding</keyword>
<dbReference type="RefSeq" id="WP_228351939.1">
    <property type="nucleotide sequence ID" value="NZ_JACEGA010000001.1"/>
</dbReference>
<feature type="transmembrane region" description="Helical" evidence="2">
    <location>
        <begin position="184"/>
        <end position="204"/>
    </location>
</feature>
<dbReference type="InterPro" id="IPR010982">
    <property type="entry name" value="Lambda_DNA-bd_dom_sf"/>
</dbReference>
<dbReference type="PROSITE" id="PS50943">
    <property type="entry name" value="HTH_CROC1"/>
    <property type="match status" value="1"/>
</dbReference>
<feature type="transmembrane region" description="Helical" evidence="2">
    <location>
        <begin position="244"/>
        <end position="265"/>
    </location>
</feature>
<keyword evidence="5" id="KW-1185">Reference proteome</keyword>
<dbReference type="EMBL" id="JACEGA010000001">
    <property type="protein sequence ID" value="MBB2182211.1"/>
    <property type="molecule type" value="Genomic_DNA"/>
</dbReference>
<sequence>MNQVEIGKFIARCRKEKKLTQAQLAEKLNITDRAISKWETGKSMPDSSIMLELCEILGITVNELLSGEIIDMDNYEKKADENLIALKRKDENNMNKNMIFSIVFSITLLIGIIVCAICDIAISGDLTWSLIPISSIVFTWVVSIPFIILGKKGIIGSLLSVSIFIIPYLYILSDLVNVKAVFSVGTIMAIASIVFLWLIFIIFNRLKAKKLVAAGITFLISIPFMFIVNIILSRMISEPIIDVWDILSAFILMIFAFTFFVCNYAKSKGLVK</sequence>
<dbReference type="Gene3D" id="1.10.260.40">
    <property type="entry name" value="lambda repressor-like DNA-binding domains"/>
    <property type="match status" value="1"/>
</dbReference>
<evidence type="ECO:0000259" key="3">
    <source>
        <dbReference type="PROSITE" id="PS50943"/>
    </source>
</evidence>
<comment type="caution">
    <text evidence="4">The sequence shown here is derived from an EMBL/GenBank/DDBJ whole genome shotgun (WGS) entry which is preliminary data.</text>
</comment>
<feature type="transmembrane region" description="Helical" evidence="2">
    <location>
        <begin position="211"/>
        <end position="232"/>
    </location>
</feature>
<dbReference type="CDD" id="cd00093">
    <property type="entry name" value="HTH_XRE"/>
    <property type="match status" value="1"/>
</dbReference>
<protein>
    <submittedName>
        <fullName evidence="4">Helix-turn-helix domain-containing protein</fullName>
    </submittedName>
</protein>
<dbReference type="Pfam" id="PF01381">
    <property type="entry name" value="HTH_3"/>
    <property type="match status" value="1"/>
</dbReference>
<dbReference type="SUPFAM" id="SSF47413">
    <property type="entry name" value="lambda repressor-like DNA-binding domains"/>
    <property type="match status" value="1"/>
</dbReference>
<evidence type="ECO:0000313" key="4">
    <source>
        <dbReference type="EMBL" id="MBB2182211.1"/>
    </source>
</evidence>
<dbReference type="GO" id="GO:0003677">
    <property type="term" value="F:DNA binding"/>
    <property type="evidence" value="ECO:0007669"/>
    <property type="project" value="UniProtKB-KW"/>
</dbReference>
<keyword evidence="2" id="KW-1133">Transmembrane helix</keyword>
<accession>A0A839K0F1</accession>
<dbReference type="PANTHER" id="PTHR46558:SF4">
    <property type="entry name" value="DNA-BIDING PHAGE PROTEIN"/>
    <property type="match status" value="1"/>
</dbReference>
<evidence type="ECO:0000256" key="2">
    <source>
        <dbReference type="SAM" id="Phobius"/>
    </source>
</evidence>
<evidence type="ECO:0000313" key="5">
    <source>
        <dbReference type="Proteomes" id="UP000574276"/>
    </source>
</evidence>
<feature type="transmembrane region" description="Helical" evidence="2">
    <location>
        <begin position="154"/>
        <end position="172"/>
    </location>
</feature>
<keyword evidence="2" id="KW-0812">Transmembrane</keyword>
<dbReference type="SMART" id="SM00530">
    <property type="entry name" value="HTH_XRE"/>
    <property type="match status" value="1"/>
</dbReference>
<dbReference type="Proteomes" id="UP000574276">
    <property type="component" value="Unassembled WGS sequence"/>
</dbReference>